<keyword evidence="2" id="KW-1185">Reference proteome</keyword>
<evidence type="ECO:0008006" key="3">
    <source>
        <dbReference type="Google" id="ProtNLM"/>
    </source>
</evidence>
<name>A0A286GQ81_9PROT</name>
<reference evidence="1 2" key="1">
    <citation type="submission" date="2017-09" db="EMBL/GenBank/DDBJ databases">
        <authorList>
            <person name="Ehlers B."/>
            <person name="Leendertz F.H."/>
        </authorList>
    </citation>
    <scope>NUCLEOTIDE SEQUENCE [LARGE SCALE GENOMIC DNA]</scope>
    <source>
        <strain evidence="1 2">USBA 140</strain>
    </source>
</reference>
<dbReference type="OrthoDB" id="7064950at2"/>
<proteinExistence type="predicted"/>
<gene>
    <name evidence="1" type="ORF">SAMN05421508_10755</name>
</gene>
<dbReference type="AlphaFoldDB" id="A0A286GQ81"/>
<organism evidence="1 2">
    <name type="scientific">Caenispirillum bisanense</name>
    <dbReference type="NCBI Taxonomy" id="414052"/>
    <lineage>
        <taxon>Bacteria</taxon>
        <taxon>Pseudomonadati</taxon>
        <taxon>Pseudomonadota</taxon>
        <taxon>Alphaproteobacteria</taxon>
        <taxon>Rhodospirillales</taxon>
        <taxon>Novispirillaceae</taxon>
        <taxon>Caenispirillum</taxon>
    </lineage>
</organism>
<dbReference type="Proteomes" id="UP000219621">
    <property type="component" value="Unassembled WGS sequence"/>
</dbReference>
<sequence length="334" mass="37690">MPIHRPFPEKLEVTIPVEEDEDGYYDKECPNEQCLSQFKVHAADWHALTEESTIYCPFCRHEAGPRSWWTTEQIERGKEQALAQAKHLLSGHINKVLGDITKDFNRRQRSNSFIQMRMDYRGSTSPAPVMVPLAAAEVMRSKLTCGNCGFRYGFTGTAYFCPGCGHHDAEALFAAKLEKVRRLPEAIATLREVMDRDMATDLANTLLEDAIKGGVTQFETVAKHLYERATGAPPAKSKGNLFQRLSGASDEWEKITGKAFTAFLRQDEIDRLNVYFQRRHVLGHNDGHVDAKYVEKSGDASYQPTQRIVVKPKAVLEFADLLERLVNGMRASLP</sequence>
<dbReference type="EMBL" id="OCNJ01000007">
    <property type="protein sequence ID" value="SOD97705.1"/>
    <property type="molecule type" value="Genomic_DNA"/>
</dbReference>
<evidence type="ECO:0000313" key="1">
    <source>
        <dbReference type="EMBL" id="SOD97705.1"/>
    </source>
</evidence>
<dbReference type="RefSeq" id="WP_097280168.1">
    <property type="nucleotide sequence ID" value="NZ_OCNJ01000007.1"/>
</dbReference>
<protein>
    <recommendedName>
        <fullName evidence="3">RiboL-PSP-HEPN domain-containing protein</fullName>
    </recommendedName>
</protein>
<accession>A0A286GQ81</accession>
<evidence type="ECO:0000313" key="2">
    <source>
        <dbReference type="Proteomes" id="UP000219621"/>
    </source>
</evidence>